<name>A0A2H3CWZ5_ARMGA</name>
<dbReference type="AlphaFoldDB" id="A0A2H3CWZ5"/>
<accession>A0A2H3CWZ5</accession>
<sequence length="96" mass="10704">MLRNLSGYSPAVPWISISLTVAMTDFVGAYSTVTSVLAFDIAIETIDINTVHHSTNLASELDDTSFTRSAGLRWGRDHCRYIVRASWYNDNSFVVD</sequence>
<protein>
    <submittedName>
        <fullName evidence="1">Uncharacterized protein</fullName>
    </submittedName>
</protein>
<proteinExistence type="predicted"/>
<organism evidence="1 2">
    <name type="scientific">Armillaria gallica</name>
    <name type="common">Bulbous honey fungus</name>
    <name type="synonym">Armillaria bulbosa</name>
    <dbReference type="NCBI Taxonomy" id="47427"/>
    <lineage>
        <taxon>Eukaryota</taxon>
        <taxon>Fungi</taxon>
        <taxon>Dikarya</taxon>
        <taxon>Basidiomycota</taxon>
        <taxon>Agaricomycotina</taxon>
        <taxon>Agaricomycetes</taxon>
        <taxon>Agaricomycetidae</taxon>
        <taxon>Agaricales</taxon>
        <taxon>Marasmiineae</taxon>
        <taxon>Physalacriaceae</taxon>
        <taxon>Armillaria</taxon>
    </lineage>
</organism>
<gene>
    <name evidence="1" type="ORF">ARMGADRAFT_459595</name>
</gene>
<evidence type="ECO:0000313" key="2">
    <source>
        <dbReference type="Proteomes" id="UP000217790"/>
    </source>
</evidence>
<keyword evidence="2" id="KW-1185">Reference proteome</keyword>
<dbReference type="Proteomes" id="UP000217790">
    <property type="component" value="Unassembled WGS sequence"/>
</dbReference>
<dbReference type="EMBL" id="KZ293678">
    <property type="protein sequence ID" value="PBK87551.1"/>
    <property type="molecule type" value="Genomic_DNA"/>
</dbReference>
<evidence type="ECO:0000313" key="1">
    <source>
        <dbReference type="EMBL" id="PBK87551.1"/>
    </source>
</evidence>
<dbReference type="InParanoid" id="A0A2H3CWZ5"/>
<reference evidence="2" key="1">
    <citation type="journal article" date="2017" name="Nat. Ecol. Evol.">
        <title>Genome expansion and lineage-specific genetic innovations in the forest pathogenic fungi Armillaria.</title>
        <authorList>
            <person name="Sipos G."/>
            <person name="Prasanna A.N."/>
            <person name="Walter M.C."/>
            <person name="O'Connor E."/>
            <person name="Balint B."/>
            <person name="Krizsan K."/>
            <person name="Kiss B."/>
            <person name="Hess J."/>
            <person name="Varga T."/>
            <person name="Slot J."/>
            <person name="Riley R."/>
            <person name="Boka B."/>
            <person name="Rigling D."/>
            <person name="Barry K."/>
            <person name="Lee J."/>
            <person name="Mihaltcheva S."/>
            <person name="LaButti K."/>
            <person name="Lipzen A."/>
            <person name="Waldron R."/>
            <person name="Moloney N.M."/>
            <person name="Sperisen C."/>
            <person name="Kredics L."/>
            <person name="Vagvoelgyi C."/>
            <person name="Patrignani A."/>
            <person name="Fitzpatrick D."/>
            <person name="Nagy I."/>
            <person name="Doyle S."/>
            <person name="Anderson J.B."/>
            <person name="Grigoriev I.V."/>
            <person name="Gueldener U."/>
            <person name="Muensterkoetter M."/>
            <person name="Nagy L.G."/>
        </authorList>
    </citation>
    <scope>NUCLEOTIDE SEQUENCE [LARGE SCALE GENOMIC DNA]</scope>
    <source>
        <strain evidence="2">Ar21-2</strain>
    </source>
</reference>